<dbReference type="Proteomes" id="UP001163223">
    <property type="component" value="Chromosome"/>
</dbReference>
<protein>
    <submittedName>
        <fullName evidence="1">Uncharacterized protein</fullName>
    </submittedName>
</protein>
<keyword evidence="2" id="KW-1185">Reference proteome</keyword>
<dbReference type="EMBL" id="CP113520">
    <property type="protein sequence ID" value="WAJ27396.1"/>
    <property type="molecule type" value="Genomic_DNA"/>
</dbReference>
<gene>
    <name evidence="1" type="ORF">OXU80_21500</name>
</gene>
<reference evidence="1" key="1">
    <citation type="submission" date="2022-11" db="EMBL/GenBank/DDBJ databases">
        <title>beta-Carotene-producing bacterium, Jeongeuplla avenae sp. nov., alleviates the salt stress of Arabidopsis seedlings.</title>
        <authorList>
            <person name="Jiang L."/>
            <person name="Lee J."/>
        </authorList>
    </citation>
    <scope>NUCLEOTIDE SEQUENCE</scope>
    <source>
        <strain evidence="1">DY_R2A_6</strain>
    </source>
</reference>
<organism evidence="1 2">
    <name type="scientific">Antarcticirhabdus aurantiaca</name>
    <dbReference type="NCBI Taxonomy" id="2606717"/>
    <lineage>
        <taxon>Bacteria</taxon>
        <taxon>Pseudomonadati</taxon>
        <taxon>Pseudomonadota</taxon>
        <taxon>Alphaproteobacteria</taxon>
        <taxon>Hyphomicrobiales</taxon>
        <taxon>Aurantimonadaceae</taxon>
        <taxon>Antarcticirhabdus</taxon>
    </lineage>
</organism>
<name>A0ACD4NKX3_9HYPH</name>
<sequence>MTATRLLAAGAATLALAGCSDTCGNTEISRAASPDGRSEAVVFERDCGATTGSSAQVSVVDPGEIPEYVGNAFRSDGDAGHAGTKARSSSAVEAQWLSSGALVVRYASALRIFSKEPDVHGVRITYQPTEQR</sequence>
<proteinExistence type="predicted"/>
<accession>A0ACD4NKX3</accession>
<evidence type="ECO:0000313" key="1">
    <source>
        <dbReference type="EMBL" id="WAJ27396.1"/>
    </source>
</evidence>
<evidence type="ECO:0000313" key="2">
    <source>
        <dbReference type="Proteomes" id="UP001163223"/>
    </source>
</evidence>